<name>A0A2H0NBP5_9BACT</name>
<protein>
    <recommendedName>
        <fullName evidence="3">DNA polymerase III subunit delta</fullName>
    </recommendedName>
</protein>
<comment type="caution">
    <text evidence="1">The sequence shown here is derived from an EMBL/GenBank/DDBJ whole genome shotgun (WGS) entry which is preliminary data.</text>
</comment>
<dbReference type="EMBL" id="PCWQ01000014">
    <property type="protein sequence ID" value="PIR06313.1"/>
    <property type="molecule type" value="Genomic_DNA"/>
</dbReference>
<dbReference type="GO" id="GO:0006261">
    <property type="term" value="P:DNA-templated DNA replication"/>
    <property type="evidence" value="ECO:0007669"/>
    <property type="project" value="TreeGrafter"/>
</dbReference>
<proteinExistence type="predicted"/>
<evidence type="ECO:0000313" key="2">
    <source>
        <dbReference type="Proteomes" id="UP000230564"/>
    </source>
</evidence>
<evidence type="ECO:0008006" key="3">
    <source>
        <dbReference type="Google" id="ProtNLM"/>
    </source>
</evidence>
<dbReference type="PANTHER" id="PTHR11669">
    <property type="entry name" value="REPLICATION FACTOR C / DNA POLYMERASE III GAMMA-TAU SUBUNIT"/>
    <property type="match status" value="1"/>
</dbReference>
<sequence length="334" mass="39199">MAYQFNWSIFGHKNQLKFLQNIVNSGNLANTYLFYGSRGLGKKYTVNYFVQSIFCQDDKIRPCQKCHHCRLVKKNTFLDLYRLGKQGQSLSADELRYFLHKLSLSNVSGDRKIAIICGGENINLFAANALLKTLEEPPRQTTIILISDDINSLPATVISRCQLIKFKSLNTNDMEKWLKHFDFSEQEKETIINLSFGKPGRALKLMEDKLEKFKQSCDFIIKLLSGSTFYYMQTIDKWFDVLKKEYPNFKVYELGDLTKEYLDLFELFLRDLLWIKLDRPITNVLYVDQLKRIAPQFTKDDLLNNLLSLNEMRQKLKYNVSPQLLWENLFLNVK</sequence>
<dbReference type="Pfam" id="PF13177">
    <property type="entry name" value="DNA_pol3_delta2"/>
    <property type="match status" value="1"/>
</dbReference>
<gene>
    <name evidence="1" type="ORF">COV55_04250</name>
</gene>
<dbReference type="Proteomes" id="UP000230564">
    <property type="component" value="Unassembled WGS sequence"/>
</dbReference>
<reference evidence="1 2" key="1">
    <citation type="submission" date="2017-09" db="EMBL/GenBank/DDBJ databases">
        <title>Depth-based differentiation of microbial function through sediment-hosted aquifers and enrichment of novel symbionts in the deep terrestrial subsurface.</title>
        <authorList>
            <person name="Probst A.J."/>
            <person name="Ladd B."/>
            <person name="Jarett J.K."/>
            <person name="Geller-Mcgrath D.E."/>
            <person name="Sieber C.M."/>
            <person name="Emerson J.B."/>
            <person name="Anantharaman K."/>
            <person name="Thomas B.C."/>
            <person name="Malmstrom R."/>
            <person name="Stieglmeier M."/>
            <person name="Klingl A."/>
            <person name="Woyke T."/>
            <person name="Ryan C.M."/>
            <person name="Banfield J.F."/>
        </authorList>
    </citation>
    <scope>NUCLEOTIDE SEQUENCE [LARGE SCALE GENOMIC DNA]</scope>
    <source>
        <strain evidence="1">CG11_big_fil_rev_8_21_14_0_20_36_20</strain>
    </source>
</reference>
<dbReference type="PANTHER" id="PTHR11669:SF8">
    <property type="entry name" value="DNA POLYMERASE III SUBUNIT DELTA"/>
    <property type="match status" value="1"/>
</dbReference>
<dbReference type="Gene3D" id="3.40.50.300">
    <property type="entry name" value="P-loop containing nucleotide triphosphate hydrolases"/>
    <property type="match status" value="1"/>
</dbReference>
<dbReference type="AlphaFoldDB" id="A0A2H0NBP5"/>
<evidence type="ECO:0000313" key="1">
    <source>
        <dbReference type="EMBL" id="PIR06313.1"/>
    </source>
</evidence>
<dbReference type="InterPro" id="IPR027417">
    <property type="entry name" value="P-loop_NTPase"/>
</dbReference>
<organism evidence="1 2">
    <name type="scientific">Candidatus Komeilibacteria bacterium CG11_big_fil_rev_8_21_14_0_20_36_20</name>
    <dbReference type="NCBI Taxonomy" id="1974477"/>
    <lineage>
        <taxon>Bacteria</taxon>
        <taxon>Candidatus Komeiliibacteriota</taxon>
    </lineage>
</organism>
<dbReference type="SUPFAM" id="SSF52540">
    <property type="entry name" value="P-loop containing nucleoside triphosphate hydrolases"/>
    <property type="match status" value="1"/>
</dbReference>
<dbReference type="InterPro" id="IPR050238">
    <property type="entry name" value="DNA_Rep/Repair_Clamp_Loader"/>
</dbReference>
<accession>A0A2H0NBP5</accession>